<dbReference type="EnsemblMetazoa" id="XM_011407072.2">
    <property type="protein sequence ID" value="XP_011405374.1"/>
    <property type="gene ID" value="LOC105313551"/>
</dbReference>
<keyword evidence="2" id="KW-0812">Transmembrane</keyword>
<accession>A0A1X7UEW1</accession>
<evidence type="ECO:0000313" key="3">
    <source>
        <dbReference type="EnsemblMetazoa" id="Aqu2.1.26026_001"/>
    </source>
</evidence>
<dbReference type="PANTHER" id="PTHR31019">
    <property type="entry name" value="SMALL INTEGRAL MEMBRANE PROTEIN 14"/>
    <property type="match status" value="1"/>
</dbReference>
<dbReference type="KEGG" id="aqu:105313551"/>
<evidence type="ECO:0000256" key="1">
    <source>
        <dbReference type="ARBA" id="ARBA00017902"/>
    </source>
</evidence>
<keyword evidence="4" id="KW-1185">Reference proteome</keyword>
<sequence length="82" mass="9146">MDGEECVCACICAMRRLMEAIKMSQNLCTDTGCLDGYPALPQPPFLDEYTKLLLLMLLAFILAILLFLYRPKSLRSGHNGSC</sequence>
<dbReference type="EnsemblMetazoa" id="Aqu2.1.26026_001">
    <property type="protein sequence ID" value="Aqu2.1.26026_001"/>
    <property type="gene ID" value="Aqu2.1.26026"/>
</dbReference>
<gene>
    <name evidence="3" type="primary">105313551</name>
</gene>
<dbReference type="OrthoDB" id="10054061at2759"/>
<reference evidence="3" key="2">
    <citation type="submission" date="2017-05" db="UniProtKB">
        <authorList>
            <consortium name="EnsemblMetazoa"/>
        </authorList>
    </citation>
    <scope>IDENTIFICATION</scope>
</reference>
<dbReference type="Pfam" id="PF11027">
    <property type="entry name" value="DUF2615"/>
    <property type="match status" value="1"/>
</dbReference>
<keyword evidence="2" id="KW-1133">Transmembrane helix</keyword>
<reference evidence="4" key="1">
    <citation type="journal article" date="2010" name="Nature">
        <title>The Amphimedon queenslandica genome and the evolution of animal complexity.</title>
        <authorList>
            <person name="Srivastava M."/>
            <person name="Simakov O."/>
            <person name="Chapman J."/>
            <person name="Fahey B."/>
            <person name="Gauthier M.E."/>
            <person name="Mitros T."/>
            <person name="Richards G.S."/>
            <person name="Conaco C."/>
            <person name="Dacre M."/>
            <person name="Hellsten U."/>
            <person name="Larroux C."/>
            <person name="Putnam N.H."/>
            <person name="Stanke M."/>
            <person name="Adamska M."/>
            <person name="Darling A."/>
            <person name="Degnan S.M."/>
            <person name="Oakley T.H."/>
            <person name="Plachetzki D.C."/>
            <person name="Zhai Y."/>
            <person name="Adamski M."/>
            <person name="Calcino A."/>
            <person name="Cummins S.F."/>
            <person name="Goodstein D.M."/>
            <person name="Harris C."/>
            <person name="Jackson D.J."/>
            <person name="Leys S.P."/>
            <person name="Shu S."/>
            <person name="Woodcroft B.J."/>
            <person name="Vervoort M."/>
            <person name="Kosik K.S."/>
            <person name="Manning G."/>
            <person name="Degnan B.M."/>
            <person name="Rokhsar D.S."/>
        </authorList>
    </citation>
    <scope>NUCLEOTIDE SEQUENCE [LARGE SCALE GENOMIC DNA]</scope>
</reference>
<organism evidence="3">
    <name type="scientific">Amphimedon queenslandica</name>
    <name type="common">Sponge</name>
    <dbReference type="NCBI Taxonomy" id="400682"/>
    <lineage>
        <taxon>Eukaryota</taxon>
        <taxon>Metazoa</taxon>
        <taxon>Porifera</taxon>
        <taxon>Demospongiae</taxon>
        <taxon>Heteroscleromorpha</taxon>
        <taxon>Haplosclerida</taxon>
        <taxon>Niphatidae</taxon>
        <taxon>Amphimedon</taxon>
    </lineage>
</organism>
<dbReference type="InterPro" id="IPR020309">
    <property type="entry name" value="Smim-14"/>
</dbReference>
<feature type="transmembrane region" description="Helical" evidence="2">
    <location>
        <begin position="52"/>
        <end position="69"/>
    </location>
</feature>
<protein>
    <recommendedName>
        <fullName evidence="1">Small integral membrane protein 14</fullName>
    </recommendedName>
</protein>
<evidence type="ECO:0000256" key="2">
    <source>
        <dbReference type="SAM" id="Phobius"/>
    </source>
</evidence>
<proteinExistence type="predicted"/>
<dbReference type="AlphaFoldDB" id="A0A1X7UEW1"/>
<dbReference type="GO" id="GO:0005783">
    <property type="term" value="C:endoplasmic reticulum"/>
    <property type="evidence" value="ECO:0007669"/>
    <property type="project" value="TreeGrafter"/>
</dbReference>
<evidence type="ECO:0000313" key="4">
    <source>
        <dbReference type="Proteomes" id="UP000007879"/>
    </source>
</evidence>
<dbReference type="Proteomes" id="UP000007879">
    <property type="component" value="Unassembled WGS sequence"/>
</dbReference>
<dbReference type="PANTHER" id="PTHR31019:SF1">
    <property type="entry name" value="SMALL INTEGRAL MEMBRANE PROTEIN 14"/>
    <property type="match status" value="1"/>
</dbReference>
<keyword evidence="2" id="KW-0472">Membrane</keyword>
<dbReference type="InParanoid" id="A0A1X7UEW1"/>
<name>A0A1X7UEW1_AMPQE</name>